<gene>
    <name evidence="2" type="ORF">GH811_03750</name>
</gene>
<name>A0ABR6YU81_9FIRM</name>
<dbReference type="InterPro" id="IPR026268">
    <property type="entry name" value="RseC"/>
</dbReference>
<dbReference type="RefSeq" id="WP_186893331.1">
    <property type="nucleotide sequence ID" value="NZ_WJBE01000002.1"/>
</dbReference>
<evidence type="ECO:0000256" key="1">
    <source>
        <dbReference type="SAM" id="Phobius"/>
    </source>
</evidence>
<dbReference type="PANTHER" id="PTHR35867:SF1">
    <property type="entry name" value="PROTEIN RSEC"/>
    <property type="match status" value="1"/>
</dbReference>
<keyword evidence="1" id="KW-1133">Transmembrane helix</keyword>
<organism evidence="2 3">
    <name type="scientific">Acetobacterium malicum</name>
    <dbReference type="NCBI Taxonomy" id="52692"/>
    <lineage>
        <taxon>Bacteria</taxon>
        <taxon>Bacillati</taxon>
        <taxon>Bacillota</taxon>
        <taxon>Clostridia</taxon>
        <taxon>Eubacteriales</taxon>
        <taxon>Eubacteriaceae</taxon>
        <taxon>Acetobacterium</taxon>
    </lineage>
</organism>
<sequence>MKQEEFGIVIEVNGNIAKVKATRHCDCDSCVAGSEDSVIVMDVQNAVSAKPGQKVAFAIHSTSMVTAAFVVFAIPLFIAVAGTIIGWLIANQFGLPLVGFQVGGGVIGFGLSLFIIKLYDKAIKNNVKTLPVITRIVN</sequence>
<dbReference type="PIRSF" id="PIRSF004923">
    <property type="entry name" value="RseC"/>
    <property type="match status" value="1"/>
</dbReference>
<feature type="transmembrane region" description="Helical" evidence="1">
    <location>
        <begin position="64"/>
        <end position="89"/>
    </location>
</feature>
<accession>A0ABR6YU81</accession>
<feature type="transmembrane region" description="Helical" evidence="1">
    <location>
        <begin position="95"/>
        <end position="116"/>
    </location>
</feature>
<dbReference type="InterPro" id="IPR007359">
    <property type="entry name" value="SigmaE_reg_RseC_MucC"/>
</dbReference>
<comment type="caution">
    <text evidence="2">The sequence shown here is derived from an EMBL/GenBank/DDBJ whole genome shotgun (WGS) entry which is preliminary data.</text>
</comment>
<evidence type="ECO:0000313" key="3">
    <source>
        <dbReference type="Proteomes" id="UP000622405"/>
    </source>
</evidence>
<dbReference type="Pfam" id="PF04246">
    <property type="entry name" value="RseC_MucC"/>
    <property type="match status" value="1"/>
</dbReference>
<dbReference type="Proteomes" id="UP000622405">
    <property type="component" value="Unassembled WGS sequence"/>
</dbReference>
<reference evidence="2 3" key="1">
    <citation type="journal article" date="2020" name="mSystems">
        <title>Defining Genomic and Predicted Metabolic Features of the Acetobacterium Genus.</title>
        <authorList>
            <person name="Ross D.E."/>
            <person name="Marshall C.W."/>
            <person name="Gulliver D."/>
            <person name="May H.D."/>
            <person name="Norman R.S."/>
        </authorList>
    </citation>
    <scope>NUCLEOTIDE SEQUENCE [LARGE SCALE GENOMIC DNA]</scope>
    <source>
        <strain evidence="2 3">DSM 4132</strain>
    </source>
</reference>
<proteinExistence type="predicted"/>
<evidence type="ECO:0000313" key="2">
    <source>
        <dbReference type="EMBL" id="MBC3898726.1"/>
    </source>
</evidence>
<keyword evidence="3" id="KW-1185">Reference proteome</keyword>
<keyword evidence="1" id="KW-0472">Membrane</keyword>
<protein>
    <submittedName>
        <fullName evidence="2">Siderophore-interacting protein</fullName>
    </submittedName>
</protein>
<dbReference type="EMBL" id="WJBE01000002">
    <property type="protein sequence ID" value="MBC3898726.1"/>
    <property type="molecule type" value="Genomic_DNA"/>
</dbReference>
<dbReference type="PANTHER" id="PTHR35867">
    <property type="entry name" value="PROTEIN RSEC"/>
    <property type="match status" value="1"/>
</dbReference>
<keyword evidence="1" id="KW-0812">Transmembrane</keyword>